<feature type="binding site" evidence="12">
    <location>
        <position position="212"/>
    </location>
    <ligand>
        <name>Zn(2+)</name>
        <dbReference type="ChEBI" id="CHEBI:29105"/>
        <label>1</label>
    </ligand>
</feature>
<dbReference type="PANTHER" id="PTHR43096:SF48">
    <property type="entry name" value="CHAPERONE PROTEIN DNAJ"/>
    <property type="match status" value="1"/>
</dbReference>
<dbReference type="FunFam" id="2.60.260.20:FF:000005">
    <property type="entry name" value="Chaperone protein dnaJ 1, mitochondrial"/>
    <property type="match status" value="1"/>
</dbReference>
<evidence type="ECO:0000313" key="18">
    <source>
        <dbReference type="Proteomes" id="UP000294830"/>
    </source>
</evidence>
<dbReference type="GO" id="GO:0009408">
    <property type="term" value="P:response to heat"/>
    <property type="evidence" value="ECO:0007669"/>
    <property type="project" value="InterPro"/>
</dbReference>
<keyword evidence="1 12" id="KW-0963">Cytoplasm</keyword>
<dbReference type="NCBIfam" id="TIGR02349">
    <property type="entry name" value="DnaJ_bact"/>
    <property type="match status" value="1"/>
</dbReference>
<feature type="binding site" evidence="12">
    <location>
        <position position="175"/>
    </location>
    <ligand>
        <name>Zn(2+)</name>
        <dbReference type="ChEBI" id="CHEBI:29105"/>
        <label>2</label>
    </ligand>
</feature>
<feature type="binding site" evidence="12">
    <location>
        <position position="215"/>
    </location>
    <ligand>
        <name>Zn(2+)</name>
        <dbReference type="ChEBI" id="CHEBI:29105"/>
        <label>1</label>
    </ligand>
</feature>
<feature type="binding site" evidence="12">
    <location>
        <position position="172"/>
    </location>
    <ligand>
        <name>Zn(2+)</name>
        <dbReference type="ChEBI" id="CHEBI:29105"/>
        <label>2</label>
    </ligand>
</feature>
<dbReference type="InterPro" id="IPR001623">
    <property type="entry name" value="DnaJ_domain"/>
</dbReference>
<evidence type="ECO:0000313" key="17">
    <source>
        <dbReference type="EMBL" id="TCN73120.1"/>
    </source>
</evidence>
<dbReference type="CDD" id="cd06257">
    <property type="entry name" value="DnaJ"/>
    <property type="match status" value="1"/>
</dbReference>
<dbReference type="FunFam" id="2.10.230.10:FF:000002">
    <property type="entry name" value="Molecular chaperone DnaJ"/>
    <property type="match status" value="1"/>
</dbReference>
<evidence type="ECO:0000256" key="11">
    <source>
        <dbReference type="ARBA" id="ARBA00067609"/>
    </source>
</evidence>
<dbReference type="PROSITE" id="PS51188">
    <property type="entry name" value="ZF_CR"/>
    <property type="match status" value="1"/>
</dbReference>
<evidence type="ECO:0000256" key="13">
    <source>
        <dbReference type="PROSITE-ProRule" id="PRU00546"/>
    </source>
</evidence>
<comment type="cofactor">
    <cofactor evidence="12">
        <name>Zn(2+)</name>
        <dbReference type="ChEBI" id="CHEBI:29105"/>
    </cofactor>
    <text evidence="12">Binds 2 Zn(2+) ions per monomer.</text>
</comment>
<dbReference type="Gene3D" id="2.10.230.10">
    <property type="entry name" value="Heat shock protein DnaJ, cysteine-rich domain"/>
    <property type="match status" value="1"/>
</dbReference>
<dbReference type="InterPro" id="IPR036410">
    <property type="entry name" value="HSP_DnaJ_Cys-rich_dom_sf"/>
</dbReference>
<keyword evidence="3 12" id="KW-0479">Metal-binding</keyword>
<dbReference type="GO" id="GO:0042026">
    <property type="term" value="P:protein refolding"/>
    <property type="evidence" value="ECO:0007669"/>
    <property type="project" value="TreeGrafter"/>
</dbReference>
<proteinExistence type="inferred from homology"/>
<dbReference type="CDD" id="cd10719">
    <property type="entry name" value="DnaJ_zf"/>
    <property type="match status" value="1"/>
</dbReference>
<dbReference type="SMART" id="SM00271">
    <property type="entry name" value="DnaJ"/>
    <property type="match status" value="1"/>
</dbReference>
<keyword evidence="18" id="KW-1185">Reference proteome</keyword>
<comment type="subunit">
    <text evidence="12">Homodimer.</text>
</comment>
<dbReference type="InterPro" id="IPR001305">
    <property type="entry name" value="HSP_DnaJ_Cys-rich_dom"/>
</dbReference>
<dbReference type="CDD" id="cd10747">
    <property type="entry name" value="DnaJ_C"/>
    <property type="match status" value="1"/>
</dbReference>
<feature type="domain" description="CR-type" evidence="16">
    <location>
        <begin position="142"/>
        <end position="224"/>
    </location>
</feature>
<evidence type="ECO:0000259" key="15">
    <source>
        <dbReference type="PROSITE" id="PS50076"/>
    </source>
</evidence>
<dbReference type="InterPro" id="IPR018253">
    <property type="entry name" value="DnaJ_domain_CS"/>
</dbReference>
<evidence type="ECO:0000256" key="14">
    <source>
        <dbReference type="SAM" id="MobiDB-lite"/>
    </source>
</evidence>
<dbReference type="Pfam" id="PF01556">
    <property type="entry name" value="DnaJ_C"/>
    <property type="match status" value="1"/>
</dbReference>
<feature type="domain" description="J" evidence="15">
    <location>
        <begin position="5"/>
        <end position="70"/>
    </location>
</feature>
<keyword evidence="8 12" id="KW-0143">Chaperone</keyword>
<comment type="subcellular location">
    <subcellularLocation>
        <location evidence="12">Cytoplasm</location>
    </subcellularLocation>
</comment>
<protein>
    <recommendedName>
        <fullName evidence="11 12">Chaperone protein DnaJ</fullName>
    </recommendedName>
</protein>
<dbReference type="GO" id="GO:0008270">
    <property type="term" value="F:zinc ion binding"/>
    <property type="evidence" value="ECO:0007669"/>
    <property type="project" value="UniProtKB-UniRule"/>
</dbReference>
<dbReference type="Proteomes" id="UP000294830">
    <property type="component" value="Unassembled WGS sequence"/>
</dbReference>
<dbReference type="GO" id="GO:0005524">
    <property type="term" value="F:ATP binding"/>
    <property type="evidence" value="ECO:0007669"/>
    <property type="project" value="InterPro"/>
</dbReference>
<feature type="repeat" description="CXXCXGXG motif" evidence="12">
    <location>
        <begin position="198"/>
        <end position="205"/>
    </location>
</feature>
<dbReference type="InterPro" id="IPR012724">
    <property type="entry name" value="DnaJ"/>
</dbReference>
<dbReference type="SUPFAM" id="SSF49493">
    <property type="entry name" value="HSP40/DnaJ peptide-binding domain"/>
    <property type="match status" value="2"/>
</dbReference>
<feature type="binding site" evidence="12">
    <location>
        <position position="201"/>
    </location>
    <ligand>
        <name>Zn(2+)</name>
        <dbReference type="ChEBI" id="CHEBI:29105"/>
        <label>2</label>
    </ligand>
</feature>
<evidence type="ECO:0000256" key="12">
    <source>
        <dbReference type="HAMAP-Rule" id="MF_01152"/>
    </source>
</evidence>
<dbReference type="AlphaFoldDB" id="A0A4R2F785"/>
<dbReference type="Pfam" id="PF00226">
    <property type="entry name" value="DnaJ"/>
    <property type="match status" value="1"/>
</dbReference>
<feature type="binding site" evidence="12">
    <location>
        <position position="155"/>
    </location>
    <ligand>
        <name>Zn(2+)</name>
        <dbReference type="ChEBI" id="CHEBI:29105"/>
        <label>1</label>
    </ligand>
</feature>
<evidence type="ECO:0000256" key="9">
    <source>
        <dbReference type="ARBA" id="ARBA00053423"/>
    </source>
</evidence>
<dbReference type="PROSITE" id="PS00636">
    <property type="entry name" value="DNAJ_1"/>
    <property type="match status" value="1"/>
</dbReference>
<evidence type="ECO:0000256" key="6">
    <source>
        <dbReference type="ARBA" id="ARBA00022833"/>
    </source>
</evidence>
<dbReference type="SUPFAM" id="SSF57938">
    <property type="entry name" value="DnaJ/Hsp40 cysteine-rich domain"/>
    <property type="match status" value="1"/>
</dbReference>
<evidence type="ECO:0000256" key="7">
    <source>
        <dbReference type="ARBA" id="ARBA00023016"/>
    </source>
</evidence>
<name>A0A4R2F785_9BACT</name>
<feature type="repeat" description="CXXCXGXG motif" evidence="12">
    <location>
        <begin position="212"/>
        <end position="219"/>
    </location>
</feature>
<dbReference type="HAMAP" id="MF_01152">
    <property type="entry name" value="DnaJ"/>
    <property type="match status" value="1"/>
</dbReference>
<comment type="caution">
    <text evidence="17">The sequence shown here is derived from an EMBL/GenBank/DDBJ whole genome shotgun (WGS) entry which is preliminary data.</text>
</comment>
<evidence type="ECO:0000256" key="2">
    <source>
        <dbReference type="ARBA" id="ARBA00022705"/>
    </source>
</evidence>
<feature type="binding site" evidence="12">
    <location>
        <position position="158"/>
    </location>
    <ligand>
        <name>Zn(2+)</name>
        <dbReference type="ChEBI" id="CHEBI:29105"/>
        <label>1</label>
    </ligand>
</feature>
<dbReference type="GO" id="GO:0031072">
    <property type="term" value="F:heat shock protein binding"/>
    <property type="evidence" value="ECO:0007669"/>
    <property type="project" value="InterPro"/>
</dbReference>
<feature type="repeat" description="CXXCXGXG motif" evidence="12">
    <location>
        <begin position="172"/>
        <end position="179"/>
    </location>
</feature>
<dbReference type="PANTHER" id="PTHR43096">
    <property type="entry name" value="DNAJ HOMOLOG 1, MITOCHONDRIAL-RELATED"/>
    <property type="match status" value="1"/>
</dbReference>
<keyword evidence="2 12" id="KW-0235">DNA replication</keyword>
<keyword evidence="4 12" id="KW-0677">Repeat</keyword>
<comment type="function">
    <text evidence="9 12">Participates actively in the response to hyperosmotic and heat shock by preventing the aggregation of stress-denatured proteins and by disaggregating proteins, also in an autonomous, DnaK-independent fashion. Unfolded proteins bind initially to DnaJ; upon interaction with the DnaJ-bound protein, DnaK hydrolyzes its bound ATP, resulting in the formation of a stable complex. GrpE releases ADP from DnaK; ATP binding to DnaK triggers the release of the substrate protein, thus completing the reaction cycle. Several rounds of ATP-dependent interactions between DnaJ, DnaK and GrpE are required for fully efficient folding. Also involved, together with DnaK and GrpE, in the DNA replication of plasmids through activation of initiation proteins.</text>
</comment>
<feature type="binding site" evidence="12">
    <location>
        <position position="198"/>
    </location>
    <ligand>
        <name>Zn(2+)</name>
        <dbReference type="ChEBI" id="CHEBI:29105"/>
        <label>2</label>
    </ligand>
</feature>
<dbReference type="EMBL" id="SLWB01000001">
    <property type="protein sequence ID" value="TCN73120.1"/>
    <property type="molecule type" value="Genomic_DNA"/>
</dbReference>
<feature type="zinc finger region" description="CR-type" evidence="13">
    <location>
        <begin position="142"/>
        <end position="224"/>
    </location>
</feature>
<accession>A0A4R2F785</accession>
<feature type="repeat" description="CXXCXGXG motif" evidence="12">
    <location>
        <begin position="155"/>
        <end position="162"/>
    </location>
</feature>
<comment type="domain">
    <text evidence="12">The J domain is necessary and sufficient to stimulate DnaK ATPase activity. Zinc center 1 plays an important role in the autonomous, DnaK-independent chaperone activity of DnaJ. Zinc center 2 is essential for interaction with DnaK and for DnaJ activity.</text>
</comment>
<dbReference type="InterPro" id="IPR036869">
    <property type="entry name" value="J_dom_sf"/>
</dbReference>
<feature type="region of interest" description="Disordered" evidence="14">
    <location>
        <begin position="353"/>
        <end position="376"/>
    </location>
</feature>
<evidence type="ECO:0000256" key="10">
    <source>
        <dbReference type="ARBA" id="ARBA00061004"/>
    </source>
</evidence>
<comment type="similarity">
    <text evidence="10 12">Belongs to the DnaJ family.</text>
</comment>
<reference evidence="17 18" key="1">
    <citation type="submission" date="2019-03" db="EMBL/GenBank/DDBJ databases">
        <title>Genomic Encyclopedia of Archaeal and Bacterial Type Strains, Phase II (KMG-II): from individual species to whole genera.</title>
        <authorList>
            <person name="Goeker M."/>
        </authorList>
    </citation>
    <scope>NUCLEOTIDE SEQUENCE [LARGE SCALE GENOMIC DNA]</scope>
    <source>
        <strain evidence="17 18">RL-C</strain>
    </source>
</reference>
<dbReference type="SUPFAM" id="SSF46565">
    <property type="entry name" value="Chaperone J-domain"/>
    <property type="match status" value="1"/>
</dbReference>
<dbReference type="FunFam" id="1.10.287.110:FF:000034">
    <property type="entry name" value="Chaperone protein DnaJ"/>
    <property type="match status" value="1"/>
</dbReference>
<keyword evidence="5 12" id="KW-0863">Zinc-finger</keyword>
<dbReference type="PRINTS" id="PR00625">
    <property type="entry name" value="JDOMAIN"/>
</dbReference>
<dbReference type="Gene3D" id="1.10.287.110">
    <property type="entry name" value="DnaJ domain"/>
    <property type="match status" value="1"/>
</dbReference>
<dbReference type="Pfam" id="PF00684">
    <property type="entry name" value="DnaJ_CXXCXGXG"/>
    <property type="match status" value="1"/>
</dbReference>
<evidence type="ECO:0000256" key="8">
    <source>
        <dbReference type="ARBA" id="ARBA00023186"/>
    </source>
</evidence>
<dbReference type="RefSeq" id="WP_131837899.1">
    <property type="nucleotide sequence ID" value="NZ_SLWB01000001.1"/>
</dbReference>
<dbReference type="Gene3D" id="2.60.260.20">
    <property type="entry name" value="Urease metallochaperone UreE, N-terminal domain"/>
    <property type="match status" value="2"/>
</dbReference>
<dbReference type="GO" id="GO:0005737">
    <property type="term" value="C:cytoplasm"/>
    <property type="evidence" value="ECO:0007669"/>
    <property type="project" value="UniProtKB-SubCell"/>
</dbReference>
<dbReference type="InterPro" id="IPR008971">
    <property type="entry name" value="HSP40/DnaJ_pept-bd"/>
</dbReference>
<evidence type="ECO:0000259" key="16">
    <source>
        <dbReference type="PROSITE" id="PS51188"/>
    </source>
</evidence>
<evidence type="ECO:0000256" key="1">
    <source>
        <dbReference type="ARBA" id="ARBA00022490"/>
    </source>
</evidence>
<sequence>MAKRDYYEVLGVSRNATQEELKKAYRKMAIKYHPDKNPDNKEAEEKFKEAAEAFSVLSDDNKRARYDQFGHAGVGTSDASSGGFGGFGGGMSMDDIFSQFGDLFGGHFGGFGGFGRSQGRRTNRGGDIRVKVRLTLQEIAYGADKKLKINKQVKCNTCNGTGAEHGTAFTTCSTCNGSGTVIGVTNSIFGRVQTQSTCPTCRGTGKTITKHCSSCSGSGVVSDSEVVSFHIPAGVSEGMQLNVSGKGNAPQGGGVNGDLLVVIEEEPHEELIRDGNDLVYTLFLGFPDAVLGCSSEVPTIDGKARIKIDPGTQPGRVFRLKGKGLPDVDGYGRGDLLIYVSVWVPKNLSASEKEQVERMRDSGSYAPKPDKSDKNFFDRIKGMFGR</sequence>
<dbReference type="OrthoDB" id="9779889at2"/>
<keyword evidence="7 12" id="KW-0346">Stress response</keyword>
<dbReference type="PROSITE" id="PS50076">
    <property type="entry name" value="DNAJ_2"/>
    <property type="match status" value="1"/>
</dbReference>
<evidence type="ECO:0000256" key="5">
    <source>
        <dbReference type="ARBA" id="ARBA00022771"/>
    </source>
</evidence>
<keyword evidence="6 12" id="KW-0862">Zinc</keyword>
<dbReference type="InterPro" id="IPR002939">
    <property type="entry name" value="DnaJ_C"/>
</dbReference>
<organism evidence="17 18">
    <name type="scientific">Acetobacteroides hydrogenigenes</name>
    <dbReference type="NCBI Taxonomy" id="979970"/>
    <lineage>
        <taxon>Bacteria</taxon>
        <taxon>Pseudomonadati</taxon>
        <taxon>Bacteroidota</taxon>
        <taxon>Bacteroidia</taxon>
        <taxon>Bacteroidales</taxon>
        <taxon>Rikenellaceae</taxon>
        <taxon>Acetobacteroides</taxon>
    </lineage>
</organism>
<gene>
    <name evidence="12" type="primary">dnaJ</name>
    <name evidence="17" type="ORF">CLV25_101338</name>
</gene>
<dbReference type="NCBIfam" id="NF008035">
    <property type="entry name" value="PRK10767.1"/>
    <property type="match status" value="1"/>
</dbReference>
<dbReference type="GO" id="GO:0006260">
    <property type="term" value="P:DNA replication"/>
    <property type="evidence" value="ECO:0007669"/>
    <property type="project" value="UniProtKB-KW"/>
</dbReference>
<dbReference type="GO" id="GO:0051082">
    <property type="term" value="F:unfolded protein binding"/>
    <property type="evidence" value="ECO:0007669"/>
    <property type="project" value="UniProtKB-UniRule"/>
</dbReference>
<evidence type="ECO:0000256" key="3">
    <source>
        <dbReference type="ARBA" id="ARBA00022723"/>
    </source>
</evidence>
<evidence type="ECO:0000256" key="4">
    <source>
        <dbReference type="ARBA" id="ARBA00022737"/>
    </source>
</evidence>